<name>A0A0K8NY67_PISS1</name>
<protein>
    <submittedName>
        <fullName evidence="2">Uncharacterized protein</fullName>
    </submittedName>
</protein>
<dbReference type="Proteomes" id="UP000037660">
    <property type="component" value="Unassembled WGS sequence"/>
</dbReference>
<evidence type="ECO:0000313" key="3">
    <source>
        <dbReference type="Proteomes" id="UP000037660"/>
    </source>
</evidence>
<reference evidence="2 3" key="2">
    <citation type="journal article" date="2016" name="Science">
        <title>A bacterium that degrades and assimilates poly(ethylene terephthalate).</title>
        <authorList>
            <person name="Yoshida S."/>
            <person name="Hiraga K."/>
            <person name="Takehana T."/>
            <person name="Taniguchi I."/>
            <person name="Yamaji H."/>
            <person name="Maeda Y."/>
            <person name="Toyohara K."/>
            <person name="Miyamoto K."/>
            <person name="Kimura Y."/>
            <person name="Oda K."/>
        </authorList>
    </citation>
    <scope>NUCLEOTIDE SEQUENCE [LARGE SCALE GENOMIC DNA]</scope>
    <source>
        <strain evidence="3">NBRC 110686 / TISTR 2288 / 201-F6</strain>
    </source>
</reference>
<comment type="caution">
    <text evidence="2">The sequence shown here is derived from an EMBL/GenBank/DDBJ whole genome shotgun (WGS) entry which is preliminary data.</text>
</comment>
<evidence type="ECO:0000256" key="1">
    <source>
        <dbReference type="SAM" id="MobiDB-lite"/>
    </source>
</evidence>
<dbReference type="AlphaFoldDB" id="A0A0K8NY67"/>
<dbReference type="STRING" id="1547922.ISF6_0820"/>
<evidence type="ECO:0000313" key="2">
    <source>
        <dbReference type="EMBL" id="GAP35229.1"/>
    </source>
</evidence>
<dbReference type="EMBL" id="BBYR01000017">
    <property type="protein sequence ID" value="GAP35229.1"/>
    <property type="molecule type" value="Genomic_DNA"/>
</dbReference>
<accession>A0A0K8NY67</accession>
<reference evidence="3" key="1">
    <citation type="submission" date="2015-07" db="EMBL/GenBank/DDBJ databases">
        <title>Discovery of a poly(ethylene terephthalate assimilation.</title>
        <authorList>
            <person name="Yoshida S."/>
            <person name="Hiraga K."/>
            <person name="Takehana T."/>
            <person name="Taniguchi I."/>
            <person name="Yamaji H."/>
            <person name="Maeda Y."/>
            <person name="Toyohara K."/>
            <person name="Miyamoto K."/>
            <person name="Kimura Y."/>
            <person name="Oda K."/>
        </authorList>
    </citation>
    <scope>NUCLEOTIDE SEQUENCE [LARGE SCALE GENOMIC DNA]</scope>
    <source>
        <strain evidence="3">NBRC 110686 / TISTR 2288 / 201-F6</strain>
    </source>
</reference>
<feature type="region of interest" description="Disordered" evidence="1">
    <location>
        <begin position="1"/>
        <end position="47"/>
    </location>
</feature>
<sequence>MWGTDRFGTHPRGPQGWAASEELNRGAELQRAARRTEFRGPWHGMGHPGLRFGQEWAEAGRYGPPGGAIVRAPRHGVLRGRTARHRGRVPWMPVQFEPPAEVARSEVARSNSGAT</sequence>
<proteinExistence type="predicted"/>
<keyword evidence="3" id="KW-1185">Reference proteome</keyword>
<organism evidence="2 3">
    <name type="scientific">Piscinibacter sakaiensis</name>
    <name type="common">Ideonella sakaiensis</name>
    <dbReference type="NCBI Taxonomy" id="1547922"/>
    <lineage>
        <taxon>Bacteria</taxon>
        <taxon>Pseudomonadati</taxon>
        <taxon>Pseudomonadota</taxon>
        <taxon>Betaproteobacteria</taxon>
        <taxon>Burkholderiales</taxon>
        <taxon>Sphaerotilaceae</taxon>
        <taxon>Piscinibacter</taxon>
    </lineage>
</organism>
<gene>
    <name evidence="2" type="ORF">ISF6_0820</name>
</gene>